<feature type="region of interest" description="Disordered" evidence="3">
    <location>
        <begin position="88"/>
        <end position="173"/>
    </location>
</feature>
<sequence length="1026" mass="116391">MREGDAILGIFLATYSSKGDYLPLRYPLSEFDYEYAEALLKEARVHKRMTRSERGGGSGNSFPEAVGDVHQTGTENNAMDVRAVNEEHMPSRNGSCSSITNAGSNPQTPKQQQQHQQPPGQQPQTATMGTTLHTKNFGRNDYKPPRSLPSARESEGRLSTDRKLSSGIGCSEGRDPYMAQLVRGFEAKLLAQLFSPRPSMSDQRFQVAINNVLFVGHPVRDDPNEKTRDPDYYDAEQDDKEAMVRLAENEGWKVKSNSSLQPGAREHGTRLLADLGLVNLILNRDPSETEDGIISDGERAVRESREWMKRGYKNRVYPKLFHVVFMLDNTVSGIDSLADRIYEHVLKRLTKTLMIEQTETNYVLTQSRLIRSLNDVALTEGYTSARYLQEVMRSSGLATNLIELYNGLRKGKLVNLHVHKRIMLSLQIPHGPRLERPLPETRPRVSHDVGHGTMGHYSDRLRGASANASALHTPRPDTPADGSAIFNGASGRVAAPVIHEYVEPMIFSRDAVGNLHGNETNSVNIDYGSAAHRPMPQHLPVSEGSMASHGSQGIMITGREVQPGENGGFPNIEPYHAVLLTEDVESLWRRLLFADASPTLLTIIEKASPTRPLVVLHTMVDCSFAQLCRFVSHLVYWNIARLICPVNLAFTYVPICQSIERTMLEKFNAQSYSLCKLPQLLAKMHPPRPASQVLDALINMPAPVGTRNDEFEESEASSQGYKAEFRDMLVFLLRESVIAQYHTWPVILVPNYVKYDFDEEQFVHMALTWFRGLHAEHPDLLGAFPQALLNQSELECWAIDECREQTKIDIINRATREAENRVMLSRVMRKLALCRIRDMWADKQRGKHGEELERINQQATEEEHKVCAFCDRIEEENSETWMHTKVQHNTVRTQARQNRIQERRARGVDVPDGEAEAEDEGSLYKWYDFVKKDPDLAEFANEIVSKYVTYVPIDGPSHRTDAERRYIHQLVQGRPSNQQDWFHRYYHLFTGSNHLVKLMDGEQMSTARLEAVLQEFDNIVLLPRHI</sequence>
<feature type="compositionally biased region" description="Low complexity" evidence="3">
    <location>
        <begin position="106"/>
        <end position="131"/>
    </location>
</feature>
<feature type="domain" description="GATOR1 complex protein NPRL3 C-terminal HTH" evidence="4">
    <location>
        <begin position="961"/>
        <end position="1020"/>
    </location>
</feature>
<proteinExistence type="inferred from homology"/>
<feature type="region of interest" description="Disordered" evidence="3">
    <location>
        <begin position="889"/>
        <end position="914"/>
    </location>
</feature>
<feature type="compositionally biased region" description="Polar residues" evidence="3">
    <location>
        <begin position="92"/>
        <end position="105"/>
    </location>
</feature>
<accession>A0A2G5BD88</accession>
<feature type="compositionally biased region" description="Basic and acidic residues" evidence="3">
    <location>
        <begin position="899"/>
        <end position="909"/>
    </location>
</feature>
<evidence type="ECO:0000313" key="5">
    <source>
        <dbReference type="EMBL" id="PIA16975.1"/>
    </source>
</evidence>
<evidence type="ECO:0000313" key="6">
    <source>
        <dbReference type="Proteomes" id="UP000242474"/>
    </source>
</evidence>
<dbReference type="AlphaFoldDB" id="A0A2G5BD88"/>
<dbReference type="STRING" id="763665.A0A2G5BD88"/>
<evidence type="ECO:0000256" key="3">
    <source>
        <dbReference type="SAM" id="MobiDB-lite"/>
    </source>
</evidence>
<dbReference type="GO" id="GO:0010508">
    <property type="term" value="P:positive regulation of autophagy"/>
    <property type="evidence" value="ECO:0007669"/>
    <property type="project" value="TreeGrafter"/>
</dbReference>
<dbReference type="Pfam" id="PF24064">
    <property type="entry name" value="HTH_NPRL3"/>
    <property type="match status" value="1"/>
</dbReference>
<dbReference type="InterPro" id="IPR056603">
    <property type="entry name" value="HTH_NPRL3"/>
</dbReference>
<reference evidence="5 6" key="1">
    <citation type="journal article" date="2015" name="Genome Biol. Evol.">
        <title>Phylogenomic analyses indicate that early fungi evolved digesting cell walls of algal ancestors of land plants.</title>
        <authorList>
            <person name="Chang Y."/>
            <person name="Wang S."/>
            <person name="Sekimoto S."/>
            <person name="Aerts A.L."/>
            <person name="Choi C."/>
            <person name="Clum A."/>
            <person name="LaButti K.M."/>
            <person name="Lindquist E.A."/>
            <person name="Yee Ngan C."/>
            <person name="Ohm R.A."/>
            <person name="Salamov A.A."/>
            <person name="Grigoriev I.V."/>
            <person name="Spatafora J.W."/>
            <person name="Berbee M.L."/>
        </authorList>
    </citation>
    <scope>NUCLEOTIDE SEQUENCE [LARGE SCALE GENOMIC DNA]</scope>
    <source>
        <strain evidence="5 6">NRRL 1564</strain>
    </source>
</reference>
<dbReference type="GO" id="GO:1904262">
    <property type="term" value="P:negative regulation of TORC1 signaling"/>
    <property type="evidence" value="ECO:0007669"/>
    <property type="project" value="TreeGrafter"/>
</dbReference>
<evidence type="ECO:0000256" key="1">
    <source>
        <dbReference type="ARBA" id="ARBA00010546"/>
    </source>
</evidence>
<comment type="subcellular location">
    <subcellularLocation>
        <location evidence="2">Vacuole membrane</location>
        <topology evidence="2">Peripheral membrane protein</topology>
    </subcellularLocation>
</comment>
<dbReference type="EMBL" id="KZ303496">
    <property type="protein sequence ID" value="PIA16975.1"/>
    <property type="molecule type" value="Genomic_DNA"/>
</dbReference>
<dbReference type="Pfam" id="PF03666">
    <property type="entry name" value="NPR3"/>
    <property type="match status" value="1"/>
</dbReference>
<dbReference type="GO" id="GO:0005774">
    <property type="term" value="C:vacuolar membrane"/>
    <property type="evidence" value="ECO:0007669"/>
    <property type="project" value="UniProtKB-SubCell"/>
</dbReference>
<gene>
    <name evidence="5" type="ORF">COEREDRAFT_80709</name>
</gene>
<dbReference type="GO" id="GO:0051321">
    <property type="term" value="P:meiotic cell cycle"/>
    <property type="evidence" value="ECO:0007669"/>
    <property type="project" value="UniProtKB-UniRule"/>
</dbReference>
<dbReference type="PANTHER" id="PTHR13153:SF5">
    <property type="entry name" value="GATOR COMPLEX PROTEIN NPRL3"/>
    <property type="match status" value="1"/>
</dbReference>
<feature type="compositionally biased region" description="Basic and acidic residues" evidence="3">
    <location>
        <begin position="152"/>
        <end position="164"/>
    </location>
</feature>
<dbReference type="OrthoDB" id="18648at2759"/>
<comment type="similarity">
    <text evidence="1 2">Belongs to the NPR3 family.</text>
</comment>
<keyword evidence="6" id="KW-1185">Reference proteome</keyword>
<keyword evidence="2" id="KW-0469">Meiosis</keyword>
<keyword evidence="2" id="KW-0732">Signal</keyword>
<dbReference type="Proteomes" id="UP000242474">
    <property type="component" value="Unassembled WGS sequence"/>
</dbReference>
<dbReference type="InterPro" id="IPR005365">
    <property type="entry name" value="Npr3"/>
</dbReference>
<dbReference type="PANTHER" id="PTHR13153">
    <property type="entry name" value="CGTHBA PROTEIN -14 GENE PROTEIN"/>
    <property type="match status" value="1"/>
</dbReference>
<comment type="function">
    <text evidence="2">Mediates inactivation of the TORC1 complex in response to amino acid starvation. Required for meiotic nuclear division.</text>
</comment>
<name>A0A2G5BD88_COERN</name>
<organism evidence="5 6">
    <name type="scientific">Coemansia reversa (strain ATCC 12441 / NRRL 1564)</name>
    <dbReference type="NCBI Taxonomy" id="763665"/>
    <lineage>
        <taxon>Eukaryota</taxon>
        <taxon>Fungi</taxon>
        <taxon>Fungi incertae sedis</taxon>
        <taxon>Zoopagomycota</taxon>
        <taxon>Kickxellomycotina</taxon>
        <taxon>Kickxellomycetes</taxon>
        <taxon>Kickxellales</taxon>
        <taxon>Kickxellaceae</taxon>
        <taxon>Coemansia</taxon>
    </lineage>
</organism>
<evidence type="ECO:0000256" key="2">
    <source>
        <dbReference type="RuleBase" id="RU368069"/>
    </source>
</evidence>
<dbReference type="GO" id="GO:0034198">
    <property type="term" value="P:cellular response to amino acid starvation"/>
    <property type="evidence" value="ECO:0007669"/>
    <property type="project" value="TreeGrafter"/>
</dbReference>
<feature type="compositionally biased region" description="Polar residues" evidence="3">
    <location>
        <begin position="889"/>
        <end position="898"/>
    </location>
</feature>
<protein>
    <recommendedName>
        <fullName evidence="2">Nitrogen permease regulator 3</fullName>
    </recommendedName>
    <alternativeName>
        <fullName evidence="2">Required for meiotic nuclear division protein 11</fullName>
    </alternativeName>
</protein>
<dbReference type="GO" id="GO:0038202">
    <property type="term" value="P:TORC1 signaling"/>
    <property type="evidence" value="ECO:0007669"/>
    <property type="project" value="TreeGrafter"/>
</dbReference>
<dbReference type="GO" id="GO:1990130">
    <property type="term" value="C:GATOR1 complex"/>
    <property type="evidence" value="ECO:0007669"/>
    <property type="project" value="TreeGrafter"/>
</dbReference>
<evidence type="ECO:0000259" key="4">
    <source>
        <dbReference type="Pfam" id="PF24064"/>
    </source>
</evidence>